<organism evidence="9 10">
    <name type="scientific">Pontiella sulfatireligans</name>
    <dbReference type="NCBI Taxonomy" id="2750658"/>
    <lineage>
        <taxon>Bacteria</taxon>
        <taxon>Pseudomonadati</taxon>
        <taxon>Kiritimatiellota</taxon>
        <taxon>Kiritimatiellia</taxon>
        <taxon>Kiritimatiellales</taxon>
        <taxon>Pontiellaceae</taxon>
        <taxon>Pontiella</taxon>
    </lineage>
</organism>
<dbReference type="GO" id="GO:0006004">
    <property type="term" value="P:fucose metabolic process"/>
    <property type="evidence" value="ECO:0007669"/>
    <property type="project" value="InterPro"/>
</dbReference>
<dbReference type="PANTHER" id="PTHR10030">
    <property type="entry name" value="ALPHA-L-FUCOSIDASE"/>
    <property type="match status" value="1"/>
</dbReference>
<evidence type="ECO:0000256" key="6">
    <source>
        <dbReference type="ARBA" id="ARBA00023295"/>
    </source>
</evidence>
<gene>
    <name evidence="9" type="ORF">SCARR_00727</name>
</gene>
<evidence type="ECO:0000256" key="1">
    <source>
        <dbReference type="ARBA" id="ARBA00004071"/>
    </source>
</evidence>
<dbReference type="GO" id="GO:0016139">
    <property type="term" value="P:glycoside catabolic process"/>
    <property type="evidence" value="ECO:0007669"/>
    <property type="project" value="TreeGrafter"/>
</dbReference>
<feature type="signal peptide" evidence="7">
    <location>
        <begin position="1"/>
        <end position="22"/>
    </location>
</feature>
<dbReference type="EMBL" id="CAAHFH010000001">
    <property type="protein sequence ID" value="VGO18674.1"/>
    <property type="molecule type" value="Genomic_DNA"/>
</dbReference>
<dbReference type="PRINTS" id="PR00741">
    <property type="entry name" value="GLHYDRLASE29"/>
</dbReference>
<dbReference type="InterPro" id="IPR016286">
    <property type="entry name" value="FUC_metazoa-typ"/>
</dbReference>
<keyword evidence="10" id="KW-1185">Reference proteome</keyword>
<dbReference type="EC" id="3.2.1.51" evidence="3"/>
<proteinExistence type="inferred from homology"/>
<sequence>MHMKKYLHIILAFQMGACAAFADNGEASKNKSIVKGQHGEIGNMTETVSGHTAHPDAQWFPDAGLGLFLHWGICSVEAMNISWPMMVGARLPRIEDPTERDRIIREKDWELKGQPEMTPMEYWAMAEKFNPQNYHPATWLAAAKASGFEYVVLTTKHHEGFAMWPSAFGDFNTKNYMGGRDLVKEFVDGCRKAEIRVGLYYSPPDWYFDRENVNFTHRNLRKSNPELSPLDYNLQPKGPSMEGEELVAHQKAYAEMVSGQIRELLTNYGKIDVLWFDGNPKVGEYTKLLIGQDEMRRLQPGMVINPRMGGKGDFRTFERHLPENPELKDGEWAEFCNTWNFNWPYVDKDYRHFNRVLDELIRCRIHGINYLLGIGPKADGDLCYRAYEGFELFEDWMSTNGESVNGVHLLAENETCSTHASQKSNVRYVYLMPSNIREDRVPQPETVEFNGLPKPKKVFMLHNGQSVPFEFNEGQLIISVANEMQTKYADVIKVEL</sequence>
<dbReference type="SMART" id="SM00812">
    <property type="entry name" value="Alpha_L_fucos"/>
    <property type="match status" value="1"/>
</dbReference>
<evidence type="ECO:0000256" key="5">
    <source>
        <dbReference type="ARBA" id="ARBA00022801"/>
    </source>
</evidence>
<protein>
    <recommendedName>
        <fullName evidence="3">alpha-L-fucosidase</fullName>
        <ecNumber evidence="3">3.2.1.51</ecNumber>
    </recommendedName>
</protein>
<dbReference type="Proteomes" id="UP000346198">
    <property type="component" value="Unassembled WGS sequence"/>
</dbReference>
<dbReference type="InterPro" id="IPR017853">
    <property type="entry name" value="GH"/>
</dbReference>
<keyword evidence="4 7" id="KW-0732">Signal</keyword>
<accession>A0A6C2UH43</accession>
<dbReference type="PANTHER" id="PTHR10030:SF37">
    <property type="entry name" value="ALPHA-L-FUCOSIDASE-RELATED"/>
    <property type="match status" value="1"/>
</dbReference>
<comment type="similarity">
    <text evidence="2">Belongs to the glycosyl hydrolase 29 family.</text>
</comment>
<name>A0A6C2UH43_9BACT</name>
<evidence type="ECO:0000259" key="8">
    <source>
        <dbReference type="Pfam" id="PF01120"/>
    </source>
</evidence>
<keyword evidence="5" id="KW-0378">Hydrolase</keyword>
<dbReference type="AlphaFoldDB" id="A0A6C2UH43"/>
<dbReference type="Gene3D" id="3.20.20.80">
    <property type="entry name" value="Glycosidases"/>
    <property type="match status" value="1"/>
</dbReference>
<evidence type="ECO:0000256" key="7">
    <source>
        <dbReference type="SAM" id="SignalP"/>
    </source>
</evidence>
<feature type="domain" description="Glycoside hydrolase family 29 N-terminal" evidence="8">
    <location>
        <begin position="44"/>
        <end position="402"/>
    </location>
</feature>
<dbReference type="SUPFAM" id="SSF51445">
    <property type="entry name" value="(Trans)glycosidases"/>
    <property type="match status" value="1"/>
</dbReference>
<dbReference type="GO" id="GO:0004560">
    <property type="term" value="F:alpha-L-fucosidase activity"/>
    <property type="evidence" value="ECO:0007669"/>
    <property type="project" value="InterPro"/>
</dbReference>
<evidence type="ECO:0000313" key="9">
    <source>
        <dbReference type="EMBL" id="VGO18674.1"/>
    </source>
</evidence>
<comment type="function">
    <text evidence="1">Alpha-L-fucosidase is responsible for hydrolyzing the alpha-1,6-linked fucose joined to the reducing-end N-acetylglucosamine of the carbohydrate moieties of glycoproteins.</text>
</comment>
<dbReference type="InterPro" id="IPR057739">
    <property type="entry name" value="Glyco_hydro_29_N"/>
</dbReference>
<reference evidence="9 10" key="1">
    <citation type="submission" date="2019-04" db="EMBL/GenBank/DDBJ databases">
        <authorList>
            <person name="Van Vliet M D."/>
        </authorList>
    </citation>
    <scope>NUCLEOTIDE SEQUENCE [LARGE SCALE GENOMIC DNA]</scope>
    <source>
        <strain evidence="9 10">F21</strain>
    </source>
</reference>
<dbReference type="Pfam" id="PF01120">
    <property type="entry name" value="Alpha_L_fucos"/>
    <property type="match status" value="1"/>
</dbReference>
<feature type="chain" id="PRO_5025521158" description="alpha-L-fucosidase" evidence="7">
    <location>
        <begin position="23"/>
        <end position="496"/>
    </location>
</feature>
<dbReference type="PIRSF" id="PIRSF001092">
    <property type="entry name" value="Alpha-L-fucosidase"/>
    <property type="match status" value="1"/>
</dbReference>
<evidence type="ECO:0000313" key="10">
    <source>
        <dbReference type="Proteomes" id="UP000346198"/>
    </source>
</evidence>
<evidence type="ECO:0000256" key="3">
    <source>
        <dbReference type="ARBA" id="ARBA00012662"/>
    </source>
</evidence>
<dbReference type="InterPro" id="IPR000933">
    <property type="entry name" value="Glyco_hydro_29"/>
</dbReference>
<evidence type="ECO:0000256" key="4">
    <source>
        <dbReference type="ARBA" id="ARBA00022729"/>
    </source>
</evidence>
<dbReference type="GO" id="GO:0005764">
    <property type="term" value="C:lysosome"/>
    <property type="evidence" value="ECO:0007669"/>
    <property type="project" value="TreeGrafter"/>
</dbReference>
<keyword evidence="6" id="KW-0326">Glycosidase</keyword>
<evidence type="ECO:0000256" key="2">
    <source>
        <dbReference type="ARBA" id="ARBA00007951"/>
    </source>
</evidence>